<feature type="domain" description="Bacterial alpha-L-rhamnosidase N-terminal" evidence="7">
    <location>
        <begin position="169"/>
        <end position="336"/>
    </location>
</feature>
<dbReference type="Gene3D" id="2.60.420.10">
    <property type="entry name" value="Maltose phosphorylase, domain 3"/>
    <property type="match status" value="1"/>
</dbReference>
<dbReference type="InterPro" id="IPR035396">
    <property type="entry name" value="Bac_rhamnosid6H"/>
</dbReference>
<dbReference type="InterPro" id="IPR008902">
    <property type="entry name" value="Rhamnosid_concanavalin"/>
</dbReference>
<name>C0EIY3_9FIRM</name>
<keyword evidence="5" id="KW-0732">Signal</keyword>
<evidence type="ECO:0000256" key="5">
    <source>
        <dbReference type="SAM" id="SignalP"/>
    </source>
</evidence>
<evidence type="ECO:0000259" key="8">
    <source>
        <dbReference type="Pfam" id="PF17389"/>
    </source>
</evidence>
<keyword evidence="4" id="KW-1133">Transmembrane helix</keyword>
<reference evidence="10 11" key="2">
    <citation type="submission" date="2009-02" db="EMBL/GenBank/DDBJ databases">
        <title>Draft genome sequence of Clostridium methylpentosum (DSM 5476).</title>
        <authorList>
            <person name="Sudarsanam P."/>
            <person name="Ley R."/>
            <person name="Guruge J."/>
            <person name="Turnbaugh P.J."/>
            <person name="Mahowald M."/>
            <person name="Liep D."/>
            <person name="Gordon J."/>
        </authorList>
    </citation>
    <scope>NUCLEOTIDE SEQUENCE [LARGE SCALE GENOMIC DNA]</scope>
    <source>
        <strain evidence="10 11">DSM 5476</strain>
    </source>
</reference>
<dbReference type="GO" id="GO:0005975">
    <property type="term" value="P:carbohydrate metabolic process"/>
    <property type="evidence" value="ECO:0007669"/>
    <property type="project" value="InterPro"/>
</dbReference>
<dbReference type="InterPro" id="IPR008928">
    <property type="entry name" value="6-hairpin_glycosidase_sf"/>
</dbReference>
<dbReference type="InterPro" id="IPR012341">
    <property type="entry name" value="6hp_glycosidase-like_sf"/>
</dbReference>
<evidence type="ECO:0000259" key="6">
    <source>
        <dbReference type="Pfam" id="PF05592"/>
    </source>
</evidence>
<comment type="caution">
    <text evidence="10">The sequence shown here is derived from an EMBL/GenBank/DDBJ whole genome shotgun (WGS) entry which is preliminary data.</text>
</comment>
<dbReference type="PANTHER" id="PTHR33307">
    <property type="entry name" value="ALPHA-RHAMNOSIDASE (EUROFUNG)"/>
    <property type="match status" value="1"/>
</dbReference>
<feature type="chain" id="PRO_5002897457" description="alpha-L-rhamnosidase" evidence="5">
    <location>
        <begin position="27"/>
        <end position="1244"/>
    </location>
</feature>
<evidence type="ECO:0000313" key="10">
    <source>
        <dbReference type="EMBL" id="EEG28570.1"/>
    </source>
</evidence>
<dbReference type="Pfam" id="PF17389">
    <property type="entry name" value="Bac_rhamnosid6H"/>
    <property type="match status" value="1"/>
</dbReference>
<evidence type="ECO:0000259" key="7">
    <source>
        <dbReference type="Pfam" id="PF08531"/>
    </source>
</evidence>
<evidence type="ECO:0000256" key="3">
    <source>
        <dbReference type="ARBA" id="ARBA00022801"/>
    </source>
</evidence>
<dbReference type="InterPro" id="IPR013737">
    <property type="entry name" value="Bac_rhamnosid_N"/>
</dbReference>
<dbReference type="Gene3D" id="2.60.40.10">
    <property type="entry name" value="Immunoglobulins"/>
    <property type="match status" value="1"/>
</dbReference>
<proteinExistence type="predicted"/>
<dbReference type="GO" id="GO:0030596">
    <property type="term" value="F:alpha-L-rhamnosidase activity"/>
    <property type="evidence" value="ECO:0007669"/>
    <property type="project" value="UniProtKB-EC"/>
</dbReference>
<dbReference type="PANTHER" id="PTHR33307:SF6">
    <property type="entry name" value="ALPHA-RHAMNOSIDASE (EUROFUNG)-RELATED"/>
    <property type="match status" value="1"/>
</dbReference>
<dbReference type="EMBL" id="ACEC01000134">
    <property type="protein sequence ID" value="EEG28570.1"/>
    <property type="molecule type" value="Genomic_DNA"/>
</dbReference>
<feature type="transmembrane region" description="Helical" evidence="4">
    <location>
        <begin position="1220"/>
        <end position="1239"/>
    </location>
</feature>
<protein>
    <recommendedName>
        <fullName evidence="2">alpha-L-rhamnosidase</fullName>
        <ecNumber evidence="2">3.2.1.40</ecNumber>
    </recommendedName>
</protein>
<keyword evidence="11" id="KW-1185">Reference proteome</keyword>
<feature type="domain" description="Alpha-L-rhamnosidase C-terminal" evidence="9">
    <location>
        <begin position="861"/>
        <end position="931"/>
    </location>
</feature>
<dbReference type="eggNOG" id="COG1409">
    <property type="taxonomic scope" value="Bacteria"/>
</dbReference>
<dbReference type="AlphaFoldDB" id="C0EIY3"/>
<keyword evidence="3" id="KW-0378">Hydrolase</keyword>
<dbReference type="Gene3D" id="1.20.1270.90">
    <property type="entry name" value="AF1782-like"/>
    <property type="match status" value="2"/>
</dbReference>
<organism evidence="10 11">
    <name type="scientific">[Clostridium] methylpentosum DSM 5476</name>
    <dbReference type="NCBI Taxonomy" id="537013"/>
    <lineage>
        <taxon>Bacteria</taxon>
        <taxon>Bacillati</taxon>
        <taxon>Bacillota</taxon>
        <taxon>Clostridia</taxon>
        <taxon>Eubacteriales</taxon>
        <taxon>Oscillospiraceae</taxon>
        <taxon>Oscillospiraceae incertae sedis</taxon>
    </lineage>
</organism>
<dbReference type="SUPFAM" id="SSF48208">
    <property type="entry name" value="Six-hairpin glycosidases"/>
    <property type="match status" value="1"/>
</dbReference>
<gene>
    <name evidence="10" type="ORF">CLOSTMETH_03829</name>
</gene>
<dbReference type="Pfam" id="PF05592">
    <property type="entry name" value="Bac_rhamnosid"/>
    <property type="match status" value="1"/>
</dbReference>
<evidence type="ECO:0000313" key="11">
    <source>
        <dbReference type="Proteomes" id="UP000003340"/>
    </source>
</evidence>
<dbReference type="Gene3D" id="1.50.10.10">
    <property type="match status" value="1"/>
</dbReference>
<dbReference type="InterPro" id="IPR013783">
    <property type="entry name" value="Ig-like_fold"/>
</dbReference>
<feature type="signal peptide" evidence="5">
    <location>
        <begin position="1"/>
        <end position="26"/>
    </location>
</feature>
<dbReference type="Pfam" id="PF17390">
    <property type="entry name" value="Bac_rhamnosid_C"/>
    <property type="match status" value="1"/>
</dbReference>
<evidence type="ECO:0000256" key="2">
    <source>
        <dbReference type="ARBA" id="ARBA00012652"/>
    </source>
</evidence>
<sequence length="1244" mass="135293">MRKKTTAILLILCLLFTFAVTPFASAQTKEPKTQLTSLTTNYQKNPIGIESDQIRFGWNMQSNLIGQAQKEYQISLKKGSNQGEEIWNSGTVQSARSTAIPYTGPALELETRYTWTVTVTDALGQQVSETAFFETGCDWGDTSWITIQDYDNEMNSLLFRTEQPLSGEKIVSARLYITGLGDYEAYLNGREVQGERNSILTPGWTDYSSYIHYQTYDVTDYLAQGDQTVTLGAIVGTGWYGSSIVDPKAIGYDKAIGEAELLERCLYAKMVITYADGSSQVIATDADNWKVSDFSPVEKDGIYEGERYNAETAAQIDGWNNAGYDVSSWVSPAELTYGGIVKASADSVIYDYQELPMESAYSYNADDVVTAEQGSAYAQGELDPNKITSYQAGDEISLKAGDTLLVDFGQNAAATVSFALTAPAGTALSMQPGECLSDGKDGEFVKGTLIPGACAGRGFSYVASGNGIETYLSQFHFTGYQYLEITANQDVTFHSLTSVAVSSVGEETGFVETSNDLLNQFVSNSKWSQISNFNSVPTDCPQREYYGWSGDAQLFAESGMYHFDSARVLSNYTEIMNDFANTYGNYANIMPMHTNSFFSKLIGAGWADAGVIIPWVYYQQTGDLSLAKTYWSEMTKYTDTVYSRGHTYSLGDWMGIGESSGTPFTANVYNILIQELMSKMADGLGYEADAVKYAQNAENKRQVTIEKYVTEQGDVLSATADGGGDGFVDNAQTALAWCIKLKLYNTEQQRQGIIANLEASVKNENHSISENRGENTLSTGFLGVNVLLPALSEGGMSDTAYDLMLNTDLYTFLYSVAHGATTIWESWDIWTQENGYDTSNISQNHYSYGAASEWLYEYLLGIQKDEETPGFQHFILQPEANSALTDADGSYNSYYGEIKSGWSIQNGETNYRFTVPANTSATLYLPAEQQTADGFHNIDGVTYMGTAEHNGNNCAVFELQAGGYDFVVSGNAIRASHQEGYFTVTSADKGILRTVLAYAEKQYADSSFDTVITDVQASFTASLEAAREVDADLNASQTDVDAAWQSLMTEIHKLGFVQGDKESLAQLIQVAQSYADQIDRYTPATAQPFLAALDAAQEAFEDGNAMQADVDAASQSLLDAMMNLRYRADKSVLQAVLAQANQLDLSAYDTEATAVFNSAKVAAEAVYSDADAEQDAVDAVVANLKEAIEALKTSVDGEKPVAGDSNLTTGSGNAKTGETFPTAAAVAVLLLAGTAAVVLKKRSC</sequence>
<dbReference type="Pfam" id="PF25788">
    <property type="entry name" value="Ig_Rha78A_N"/>
    <property type="match status" value="1"/>
</dbReference>
<dbReference type="eggNOG" id="COG3408">
    <property type="taxonomic scope" value="Bacteria"/>
</dbReference>
<evidence type="ECO:0000259" key="9">
    <source>
        <dbReference type="Pfam" id="PF17390"/>
    </source>
</evidence>
<dbReference type="Pfam" id="PF07554">
    <property type="entry name" value="FIVAR"/>
    <property type="match status" value="3"/>
</dbReference>
<keyword evidence="4" id="KW-0812">Transmembrane</keyword>
<evidence type="ECO:0000256" key="4">
    <source>
        <dbReference type="SAM" id="Phobius"/>
    </source>
</evidence>
<accession>C0EIY3</accession>
<dbReference type="STRING" id="537013.CLOSTMETH_03829"/>
<dbReference type="Proteomes" id="UP000003340">
    <property type="component" value="Unassembled WGS sequence"/>
</dbReference>
<dbReference type="Pfam" id="PF08531">
    <property type="entry name" value="Bac_rhamnosid_N"/>
    <property type="match status" value="1"/>
</dbReference>
<dbReference type="EC" id="3.2.1.40" evidence="2"/>
<feature type="domain" description="Alpha-L-rhamnosidase concanavalin-like" evidence="6">
    <location>
        <begin position="402"/>
        <end position="501"/>
    </location>
</feature>
<keyword evidence="4" id="KW-0472">Membrane</keyword>
<dbReference type="InterPro" id="IPR016007">
    <property type="entry name" value="Alpha_rhamnosid"/>
</dbReference>
<comment type="catalytic activity">
    <reaction evidence="1">
        <text>Hydrolysis of terminal non-reducing alpha-L-rhamnose residues in alpha-L-rhamnosides.</text>
        <dbReference type="EC" id="3.2.1.40"/>
    </reaction>
</comment>
<dbReference type="Gene3D" id="2.60.120.260">
    <property type="entry name" value="Galactose-binding domain-like"/>
    <property type="match status" value="2"/>
</dbReference>
<dbReference type="HOGENOM" id="CLU_279883_0_0_9"/>
<evidence type="ECO:0000256" key="1">
    <source>
        <dbReference type="ARBA" id="ARBA00001445"/>
    </source>
</evidence>
<reference evidence="10 11" key="1">
    <citation type="submission" date="2009-01" db="EMBL/GenBank/DDBJ databases">
        <authorList>
            <person name="Fulton L."/>
            <person name="Clifton S."/>
            <person name="Fulton B."/>
            <person name="Xu J."/>
            <person name="Minx P."/>
            <person name="Pepin K.H."/>
            <person name="Johnson M."/>
            <person name="Bhonagiri V."/>
            <person name="Nash W.E."/>
            <person name="Mardis E.R."/>
            <person name="Wilson R.K."/>
        </authorList>
    </citation>
    <scope>NUCLEOTIDE SEQUENCE [LARGE SCALE GENOMIC DNA]</scope>
    <source>
        <strain evidence="10 11">DSM 5476</strain>
    </source>
</reference>
<dbReference type="InterPro" id="IPR035398">
    <property type="entry name" value="Bac_rhamnosid_C"/>
</dbReference>
<feature type="domain" description="Alpha-L-rhamnosidase six-hairpin glycosidase" evidence="8">
    <location>
        <begin position="507"/>
        <end position="858"/>
    </location>
</feature>